<dbReference type="Pfam" id="PF08237">
    <property type="entry name" value="PE-PPE"/>
    <property type="match status" value="1"/>
</dbReference>
<sequence>MRRTYRPLCVAAVLGAGLVVAAPAAPLPGTQRHELLLASADAPLGDGIAFVMGGSGLATPGQAYADAVNALYLAPLGFTGTTQIVTTPEELYPFFGPFGGTLDKSLAQGGQALDDAIMAKFHAGELSSEHPAVVFGWSQSAIIASQVQSQLADQGVPSDDVRFVMIGDVSAPNGGLLERFNLPDNAQPSLPSLGITFSGAGPSDLYPTDVYTHEYDGFADFPQYPVNVLADLNALLGIAFEHTTYLGLTADQIGDAILLPTSAADTLTDYYMIPANGLPLLDPLLFFGSGGKAVYDLLEPDMRILVNLGYGSITDGWSQGDADVPTPLGFLPDSATLHTLAAQLPQALLDGWQQGVTAFAADLTHPDNTTPGFLTELSALTKIIPGTQLSEFFSTPTTAADLFDTFPPHTGIPALDIASAVLINLPQIDYSVFTSELADGNLLDAIGIPIAADLGILPLALLGALI</sequence>
<organism evidence="3 4">
    <name type="scientific">Mycolicibacter acidiphilus</name>
    <dbReference type="NCBI Taxonomy" id="2835306"/>
    <lineage>
        <taxon>Bacteria</taxon>
        <taxon>Bacillati</taxon>
        <taxon>Actinomycetota</taxon>
        <taxon>Actinomycetes</taxon>
        <taxon>Mycobacteriales</taxon>
        <taxon>Mycobacteriaceae</taxon>
        <taxon>Mycolicibacter</taxon>
    </lineage>
</organism>
<gene>
    <name evidence="3" type="ORF">KIH27_09485</name>
</gene>
<proteinExistence type="predicted"/>
<comment type="caution">
    <text evidence="3">The sequence shown here is derived from an EMBL/GenBank/DDBJ whole genome shotgun (WGS) entry which is preliminary data.</text>
</comment>
<dbReference type="Gene3D" id="3.40.50.1820">
    <property type="entry name" value="alpha/beta hydrolase"/>
    <property type="match status" value="1"/>
</dbReference>
<reference evidence="3 4" key="1">
    <citation type="submission" date="2021-05" db="EMBL/GenBank/DDBJ databases">
        <title>Mycobacterium acidophilum sp. nov., an extremely acid-tolerant member of the genus Mycobacterium.</title>
        <authorList>
            <person name="Xia J."/>
        </authorList>
    </citation>
    <scope>NUCLEOTIDE SEQUENCE [LARGE SCALE GENOMIC DNA]</scope>
    <source>
        <strain evidence="3 4">M1</strain>
    </source>
</reference>
<dbReference type="RefSeq" id="WP_214092686.1">
    <property type="nucleotide sequence ID" value="NZ_JAHCLR010000014.1"/>
</dbReference>
<evidence type="ECO:0000256" key="1">
    <source>
        <dbReference type="SAM" id="SignalP"/>
    </source>
</evidence>
<name>A0ABS5RHN9_9MYCO</name>
<feature type="chain" id="PRO_5046229090" evidence="1">
    <location>
        <begin position="22"/>
        <end position="466"/>
    </location>
</feature>
<protein>
    <submittedName>
        <fullName evidence="3">PE-PPE domain-containing protein</fullName>
    </submittedName>
</protein>
<evidence type="ECO:0000259" key="2">
    <source>
        <dbReference type="Pfam" id="PF08237"/>
    </source>
</evidence>
<dbReference type="InterPro" id="IPR029058">
    <property type="entry name" value="AB_hydrolase_fold"/>
</dbReference>
<evidence type="ECO:0000313" key="4">
    <source>
        <dbReference type="Proteomes" id="UP001519535"/>
    </source>
</evidence>
<feature type="domain" description="PE-PPE" evidence="2">
    <location>
        <begin position="81"/>
        <end position="310"/>
    </location>
</feature>
<feature type="signal peptide" evidence="1">
    <location>
        <begin position="1"/>
        <end position="21"/>
    </location>
</feature>
<keyword evidence="1" id="KW-0732">Signal</keyword>
<evidence type="ECO:0000313" key="3">
    <source>
        <dbReference type="EMBL" id="MBS9533815.1"/>
    </source>
</evidence>
<dbReference type="InterPro" id="IPR013228">
    <property type="entry name" value="PE-PPE_C"/>
</dbReference>
<dbReference type="Proteomes" id="UP001519535">
    <property type="component" value="Unassembled WGS sequence"/>
</dbReference>
<accession>A0ABS5RHN9</accession>
<dbReference type="EMBL" id="JAHCLR010000014">
    <property type="protein sequence ID" value="MBS9533815.1"/>
    <property type="molecule type" value="Genomic_DNA"/>
</dbReference>
<keyword evidence="4" id="KW-1185">Reference proteome</keyword>